<dbReference type="PANTHER" id="PTHR31170:SF18">
    <property type="entry name" value="(WILD MALAYSIAN BANANA) HYPOTHETICAL PROTEIN"/>
    <property type="match status" value="1"/>
</dbReference>
<dbReference type="Proteomes" id="UP001179952">
    <property type="component" value="Unassembled WGS sequence"/>
</dbReference>
<accession>A0AAV9B0R8</accession>
<feature type="region of interest" description="Disordered" evidence="1">
    <location>
        <begin position="228"/>
        <end position="274"/>
    </location>
</feature>
<proteinExistence type="predicted"/>
<name>A0AAV9B0R8_ACOGR</name>
<evidence type="ECO:0000256" key="1">
    <source>
        <dbReference type="SAM" id="MobiDB-lite"/>
    </source>
</evidence>
<dbReference type="AlphaFoldDB" id="A0AAV9B0R8"/>
<protein>
    <submittedName>
        <fullName evidence="2">UPF0481 protein</fullName>
    </submittedName>
</protein>
<dbReference type="InterPro" id="IPR004158">
    <property type="entry name" value="DUF247_pln"/>
</dbReference>
<keyword evidence="3" id="KW-1185">Reference proteome</keyword>
<reference evidence="2" key="2">
    <citation type="submission" date="2023-06" db="EMBL/GenBank/DDBJ databases">
        <authorList>
            <person name="Ma L."/>
            <person name="Liu K.-W."/>
            <person name="Li Z."/>
            <person name="Hsiao Y.-Y."/>
            <person name="Qi Y."/>
            <person name="Fu T."/>
            <person name="Tang G."/>
            <person name="Zhang D."/>
            <person name="Sun W.-H."/>
            <person name="Liu D.-K."/>
            <person name="Li Y."/>
            <person name="Chen G.-Z."/>
            <person name="Liu X.-D."/>
            <person name="Liao X.-Y."/>
            <person name="Jiang Y.-T."/>
            <person name="Yu X."/>
            <person name="Hao Y."/>
            <person name="Huang J."/>
            <person name="Zhao X.-W."/>
            <person name="Ke S."/>
            <person name="Chen Y.-Y."/>
            <person name="Wu W.-L."/>
            <person name="Hsu J.-L."/>
            <person name="Lin Y.-F."/>
            <person name="Huang M.-D."/>
            <person name="Li C.-Y."/>
            <person name="Huang L."/>
            <person name="Wang Z.-W."/>
            <person name="Zhao X."/>
            <person name="Zhong W.-Y."/>
            <person name="Peng D.-H."/>
            <person name="Ahmad S."/>
            <person name="Lan S."/>
            <person name="Zhang J.-S."/>
            <person name="Tsai W.-C."/>
            <person name="Van De Peer Y."/>
            <person name="Liu Z.-J."/>
        </authorList>
    </citation>
    <scope>NUCLEOTIDE SEQUENCE</scope>
    <source>
        <strain evidence="2">SCP</strain>
        <tissue evidence="2">Leaves</tissue>
    </source>
</reference>
<dbReference type="PANTHER" id="PTHR31170">
    <property type="entry name" value="BNAC04G53230D PROTEIN"/>
    <property type="match status" value="1"/>
</dbReference>
<gene>
    <name evidence="2" type="ORF">QJS04_geneDACA021043</name>
</gene>
<dbReference type="Pfam" id="PF03140">
    <property type="entry name" value="DUF247"/>
    <property type="match status" value="2"/>
</dbReference>
<reference evidence="2" key="1">
    <citation type="journal article" date="2023" name="Nat. Commun.">
        <title>Diploid and tetraploid genomes of Acorus and the evolution of monocots.</title>
        <authorList>
            <person name="Ma L."/>
            <person name="Liu K.W."/>
            <person name="Li Z."/>
            <person name="Hsiao Y.Y."/>
            <person name="Qi Y."/>
            <person name="Fu T."/>
            <person name="Tang G.D."/>
            <person name="Zhang D."/>
            <person name="Sun W.H."/>
            <person name="Liu D.K."/>
            <person name="Li Y."/>
            <person name="Chen G.Z."/>
            <person name="Liu X.D."/>
            <person name="Liao X.Y."/>
            <person name="Jiang Y.T."/>
            <person name="Yu X."/>
            <person name="Hao Y."/>
            <person name="Huang J."/>
            <person name="Zhao X.W."/>
            <person name="Ke S."/>
            <person name="Chen Y.Y."/>
            <person name="Wu W.L."/>
            <person name="Hsu J.L."/>
            <person name="Lin Y.F."/>
            <person name="Huang M.D."/>
            <person name="Li C.Y."/>
            <person name="Huang L."/>
            <person name="Wang Z.W."/>
            <person name="Zhao X."/>
            <person name="Zhong W.Y."/>
            <person name="Peng D.H."/>
            <person name="Ahmad S."/>
            <person name="Lan S."/>
            <person name="Zhang J.S."/>
            <person name="Tsai W.C."/>
            <person name="Van de Peer Y."/>
            <person name="Liu Z.J."/>
        </authorList>
    </citation>
    <scope>NUCLEOTIDE SEQUENCE</scope>
    <source>
        <strain evidence="2">SCP</strain>
    </source>
</reference>
<feature type="compositionally biased region" description="Basic residues" evidence="1">
    <location>
        <begin position="255"/>
        <end position="270"/>
    </location>
</feature>
<evidence type="ECO:0000313" key="3">
    <source>
        <dbReference type="Proteomes" id="UP001179952"/>
    </source>
</evidence>
<organism evidence="2 3">
    <name type="scientific">Acorus gramineus</name>
    <name type="common">Dwarf sweet flag</name>
    <dbReference type="NCBI Taxonomy" id="55184"/>
    <lineage>
        <taxon>Eukaryota</taxon>
        <taxon>Viridiplantae</taxon>
        <taxon>Streptophyta</taxon>
        <taxon>Embryophyta</taxon>
        <taxon>Tracheophyta</taxon>
        <taxon>Spermatophyta</taxon>
        <taxon>Magnoliopsida</taxon>
        <taxon>Liliopsida</taxon>
        <taxon>Acoraceae</taxon>
        <taxon>Acorus</taxon>
    </lineage>
</organism>
<comment type="caution">
    <text evidence="2">The sequence shown here is derived from an EMBL/GenBank/DDBJ whole genome shotgun (WGS) entry which is preliminary data.</text>
</comment>
<evidence type="ECO:0000313" key="2">
    <source>
        <dbReference type="EMBL" id="KAK1270224.1"/>
    </source>
</evidence>
<sequence>MGDKSWVVQINEKHRHSNPSEESQLWKKRSICRVPACIKDLNSKAYKPQVVSFGPYHHGKDQLMLMEEHKQRALLQFLRRCKKPFEDFVKPMEKVAGDLFEAYERLDERWMDRDRFLQMMILDGCFMLEILRTTGKRSSHPPYNYPKNDTNDIVRSAMELNEAGIRFKTSRSESLEDISFHHGVLSLPPVVVDDATESMFLNLMDFERLHNAVAKLFNSLSKDVTLNQDGPLDEHSASPFSNKPDLRPQRPHPFTTRRYHHTSSPPHHHLSLSPVTTNLGALFSDPN</sequence>
<dbReference type="EMBL" id="JAUJYN010000005">
    <property type="protein sequence ID" value="KAK1270224.1"/>
    <property type="molecule type" value="Genomic_DNA"/>
</dbReference>